<gene>
    <name evidence="6" type="ORF">DCMF_24010</name>
</gene>
<evidence type="ECO:0000313" key="7">
    <source>
        <dbReference type="Proteomes" id="UP000323521"/>
    </source>
</evidence>
<organism evidence="6 7">
    <name type="scientific">Formimonas warabiya</name>
    <dbReference type="NCBI Taxonomy" id="1761012"/>
    <lineage>
        <taxon>Bacteria</taxon>
        <taxon>Bacillati</taxon>
        <taxon>Bacillota</taxon>
        <taxon>Clostridia</taxon>
        <taxon>Eubacteriales</taxon>
        <taxon>Peptococcaceae</taxon>
        <taxon>Candidatus Formimonas</taxon>
    </lineage>
</organism>
<dbReference type="Pfam" id="PF03466">
    <property type="entry name" value="LysR_substrate"/>
    <property type="match status" value="1"/>
</dbReference>
<dbReference type="GO" id="GO:0000976">
    <property type="term" value="F:transcription cis-regulatory region binding"/>
    <property type="evidence" value="ECO:0007669"/>
    <property type="project" value="TreeGrafter"/>
</dbReference>
<dbReference type="CDD" id="cd05466">
    <property type="entry name" value="PBP2_LTTR_substrate"/>
    <property type="match status" value="1"/>
</dbReference>
<dbReference type="Pfam" id="PF00126">
    <property type="entry name" value="HTH_1"/>
    <property type="match status" value="1"/>
</dbReference>
<proteinExistence type="inferred from homology"/>
<dbReference type="InterPro" id="IPR036390">
    <property type="entry name" value="WH_DNA-bd_sf"/>
</dbReference>
<keyword evidence="3" id="KW-0238">DNA-binding</keyword>
<dbReference type="Gene3D" id="1.10.10.10">
    <property type="entry name" value="Winged helix-like DNA-binding domain superfamily/Winged helix DNA-binding domain"/>
    <property type="match status" value="1"/>
</dbReference>
<dbReference type="Proteomes" id="UP000323521">
    <property type="component" value="Chromosome"/>
</dbReference>
<reference evidence="6 7" key="1">
    <citation type="submission" date="2016-10" db="EMBL/GenBank/DDBJ databases">
        <title>Complete Genome Sequence of Peptococcaceae strain DCMF.</title>
        <authorList>
            <person name="Edwards R.J."/>
            <person name="Holland S.I."/>
            <person name="Deshpande N.P."/>
            <person name="Wong Y.K."/>
            <person name="Ertan H."/>
            <person name="Manefield M."/>
            <person name="Russell T.L."/>
            <person name="Lee M.J."/>
        </authorList>
    </citation>
    <scope>NUCLEOTIDE SEQUENCE [LARGE SCALE GENOMIC DNA]</scope>
    <source>
        <strain evidence="6 7">DCMF</strain>
    </source>
</reference>
<dbReference type="OrthoDB" id="9803714at2"/>
<dbReference type="SUPFAM" id="SSF46785">
    <property type="entry name" value="Winged helix' DNA-binding domain"/>
    <property type="match status" value="1"/>
</dbReference>
<accession>A0A3G1KYH2</accession>
<dbReference type="RefSeq" id="WP_148136763.1">
    <property type="nucleotide sequence ID" value="NZ_CP017634.1"/>
</dbReference>
<evidence type="ECO:0000256" key="3">
    <source>
        <dbReference type="ARBA" id="ARBA00023125"/>
    </source>
</evidence>
<dbReference type="InterPro" id="IPR036388">
    <property type="entry name" value="WH-like_DNA-bd_sf"/>
</dbReference>
<feature type="domain" description="HTH lysR-type" evidence="5">
    <location>
        <begin position="1"/>
        <end position="58"/>
    </location>
</feature>
<dbReference type="SUPFAM" id="SSF53850">
    <property type="entry name" value="Periplasmic binding protein-like II"/>
    <property type="match status" value="1"/>
</dbReference>
<dbReference type="PRINTS" id="PR00039">
    <property type="entry name" value="HTHLYSR"/>
</dbReference>
<dbReference type="InterPro" id="IPR005119">
    <property type="entry name" value="LysR_subst-bd"/>
</dbReference>
<evidence type="ECO:0000256" key="4">
    <source>
        <dbReference type="ARBA" id="ARBA00023163"/>
    </source>
</evidence>
<dbReference type="PROSITE" id="PS50931">
    <property type="entry name" value="HTH_LYSR"/>
    <property type="match status" value="1"/>
</dbReference>
<evidence type="ECO:0000256" key="2">
    <source>
        <dbReference type="ARBA" id="ARBA00023015"/>
    </source>
</evidence>
<keyword evidence="7" id="KW-1185">Reference proteome</keyword>
<evidence type="ECO:0000313" key="6">
    <source>
        <dbReference type="EMBL" id="ATW27409.1"/>
    </source>
</evidence>
<evidence type="ECO:0000256" key="1">
    <source>
        <dbReference type="ARBA" id="ARBA00009437"/>
    </source>
</evidence>
<evidence type="ECO:0000259" key="5">
    <source>
        <dbReference type="PROSITE" id="PS50931"/>
    </source>
</evidence>
<dbReference type="AlphaFoldDB" id="A0A3G1KYH2"/>
<dbReference type="PANTHER" id="PTHR30126:SF40">
    <property type="entry name" value="HTH-TYPE TRANSCRIPTIONAL REGULATOR GLTR"/>
    <property type="match status" value="1"/>
</dbReference>
<keyword evidence="4" id="KW-0804">Transcription</keyword>
<dbReference type="KEGG" id="fwa:DCMF_24010"/>
<dbReference type="GO" id="GO:0003700">
    <property type="term" value="F:DNA-binding transcription factor activity"/>
    <property type="evidence" value="ECO:0007669"/>
    <property type="project" value="InterPro"/>
</dbReference>
<protein>
    <recommendedName>
        <fullName evidence="5">HTH lysR-type domain-containing protein</fullName>
    </recommendedName>
</protein>
<dbReference type="InterPro" id="IPR000847">
    <property type="entry name" value="LysR_HTH_N"/>
</dbReference>
<comment type="similarity">
    <text evidence="1">Belongs to the LysR transcriptional regulatory family.</text>
</comment>
<name>A0A3G1KYH2_FORW1</name>
<dbReference type="PANTHER" id="PTHR30126">
    <property type="entry name" value="HTH-TYPE TRANSCRIPTIONAL REGULATOR"/>
    <property type="match status" value="1"/>
</dbReference>
<keyword evidence="2" id="KW-0805">Transcription regulation</keyword>
<dbReference type="EMBL" id="CP017634">
    <property type="protein sequence ID" value="ATW27409.1"/>
    <property type="molecule type" value="Genomic_DNA"/>
</dbReference>
<sequence>MELRDLASFYEIYKAKKFSSAAEILHCTESTLSARIKNLEAEVGARLFERGPKGVTLSEEGYLLLPYVEKTLFLLREARQTLNEWSSCAKGSISIAASNYISCYQLPHILCSFKSAYPHVELNVHVGRSSDVINMVRNYEAQIGLSRSPLSDPLMTSIKISQDPLVLCVYPEHPLAHLPFVDLKDLENYPLISYQKGSDYWSFINNAFSTIGFTPTVFMKLDSMEATKKMVSKALGIALLPQLAIQEELDHGMLRAIKISNPPGLSRATYVFFNRNKHLSGPLKGFLKIAKLSCP</sequence>
<dbReference type="Gene3D" id="3.40.190.290">
    <property type="match status" value="1"/>
</dbReference>